<evidence type="ECO:0000256" key="6">
    <source>
        <dbReference type="ARBA" id="ARBA00023242"/>
    </source>
</evidence>
<evidence type="ECO:0000256" key="9">
    <source>
        <dbReference type="RuleBase" id="RU366049"/>
    </source>
</evidence>
<sequence length="205" mass="22857">MSDNDVDIFDYDAGLDEILSGLPTVAPLKDAANASKDADAPDTATPVLGLDADLKATKQRVPTAKLDESRLLSQNGIPKLRKNAKTKLKFKGKGHEFSDLGRLLNFYQLWLDDLYPRAKFADGLGIIEKLGHSKRVQIMRREWIDEDKLTRRDDSPSTITPVAQTTTNSNERSDKRREGDDVPDDNNELDELLAELERPVPSNAI</sequence>
<evidence type="ECO:0000313" key="13">
    <source>
        <dbReference type="Proteomes" id="UP000509510"/>
    </source>
</evidence>
<evidence type="ECO:0000256" key="5">
    <source>
        <dbReference type="ARBA" id="ARBA00022880"/>
    </source>
</evidence>
<evidence type="ECO:0000256" key="1">
    <source>
        <dbReference type="ARBA" id="ARBA00004123"/>
    </source>
</evidence>
<feature type="region of interest" description="Disordered" evidence="10">
    <location>
        <begin position="149"/>
        <end position="205"/>
    </location>
</feature>
<dbReference type="GO" id="GO:0000076">
    <property type="term" value="P:DNA replication checkpoint signaling"/>
    <property type="evidence" value="ECO:0007669"/>
    <property type="project" value="UniProtKB-UniRule"/>
</dbReference>
<dbReference type="AlphaFoldDB" id="A0A7H8QP39"/>
<name>A0A7H8QP39_TALRU</name>
<feature type="compositionally biased region" description="Acidic residues" evidence="10">
    <location>
        <begin position="181"/>
        <end position="194"/>
    </location>
</feature>
<evidence type="ECO:0000256" key="3">
    <source>
        <dbReference type="ARBA" id="ARBA00011217"/>
    </source>
</evidence>
<evidence type="ECO:0000256" key="7">
    <source>
        <dbReference type="ARBA" id="ARBA00023306"/>
    </source>
</evidence>
<evidence type="ECO:0000259" key="11">
    <source>
        <dbReference type="Pfam" id="PF07962"/>
    </source>
</evidence>
<comment type="subunit">
    <text evidence="3">Component of the fork protection complex (FPC) consisting of TOF1 and CSM3.</text>
</comment>
<dbReference type="InterPro" id="IPR040038">
    <property type="entry name" value="TIPIN/Csm3/Swi3"/>
</dbReference>
<comment type="function">
    <text evidence="8">Forms a fork protection complex (FPC) with TOF1 and which is required for chromosome segregation during meiosis and DNA damage repair. FPC coordinates leading and lagging strand synthesis and moves with the replication fork. FPC stabilizes replication forks in a configuration that is recognized by replication checkpoint sensors.</text>
</comment>
<keyword evidence="13" id="KW-1185">Reference proteome</keyword>
<evidence type="ECO:0000256" key="4">
    <source>
        <dbReference type="ARBA" id="ARBA00022763"/>
    </source>
</evidence>
<feature type="compositionally biased region" description="Polar residues" evidence="10">
    <location>
        <begin position="156"/>
        <end position="170"/>
    </location>
</feature>
<dbReference type="GO" id="GO:0031298">
    <property type="term" value="C:replication fork protection complex"/>
    <property type="evidence" value="ECO:0007669"/>
    <property type="project" value="TreeGrafter"/>
</dbReference>
<dbReference type="GO" id="GO:0043111">
    <property type="term" value="P:replication fork arrest"/>
    <property type="evidence" value="ECO:0007669"/>
    <property type="project" value="TreeGrafter"/>
</dbReference>
<accession>A0A7H8QP39</accession>
<keyword evidence="4 9" id="KW-0227">DNA damage</keyword>
<dbReference type="Pfam" id="PF07962">
    <property type="entry name" value="Swi3"/>
    <property type="match status" value="1"/>
</dbReference>
<reference evidence="13" key="1">
    <citation type="submission" date="2020-06" db="EMBL/GenBank/DDBJ databases">
        <title>A chromosome-scale genome assembly of Talaromyces rugulosus W13939.</title>
        <authorList>
            <person name="Wang B."/>
            <person name="Guo L."/>
            <person name="Ye K."/>
            <person name="Wang L."/>
        </authorList>
    </citation>
    <scope>NUCLEOTIDE SEQUENCE [LARGE SCALE GENOMIC DNA]</scope>
    <source>
        <strain evidence="13">W13939</strain>
    </source>
</reference>
<dbReference type="Proteomes" id="UP000509510">
    <property type="component" value="Chromosome I"/>
</dbReference>
<comment type="subcellular location">
    <subcellularLocation>
        <location evidence="1 9">Nucleus</location>
    </subcellularLocation>
</comment>
<comment type="similarity">
    <text evidence="2 9">Belongs to the CSM3 family.</text>
</comment>
<evidence type="ECO:0000313" key="12">
    <source>
        <dbReference type="EMBL" id="QKX54933.1"/>
    </source>
</evidence>
<proteinExistence type="inferred from homology"/>
<keyword evidence="7 9" id="KW-0131">Cell cycle</keyword>
<feature type="domain" description="Chromosome segregation in meiosis protein 3" evidence="11">
    <location>
        <begin position="65"/>
        <end position="147"/>
    </location>
</feature>
<dbReference type="RefSeq" id="XP_035341112.1">
    <property type="nucleotide sequence ID" value="XM_035485219.1"/>
</dbReference>
<organism evidence="12 13">
    <name type="scientific">Talaromyces rugulosus</name>
    <name type="common">Penicillium rugulosum</name>
    <dbReference type="NCBI Taxonomy" id="121627"/>
    <lineage>
        <taxon>Eukaryota</taxon>
        <taxon>Fungi</taxon>
        <taxon>Dikarya</taxon>
        <taxon>Ascomycota</taxon>
        <taxon>Pezizomycotina</taxon>
        <taxon>Eurotiomycetes</taxon>
        <taxon>Eurotiomycetidae</taxon>
        <taxon>Eurotiales</taxon>
        <taxon>Trichocomaceae</taxon>
        <taxon>Talaromyces</taxon>
        <taxon>Talaromyces sect. Islandici</taxon>
    </lineage>
</organism>
<evidence type="ECO:0000256" key="10">
    <source>
        <dbReference type="SAM" id="MobiDB-lite"/>
    </source>
</evidence>
<dbReference type="OrthoDB" id="437078at2759"/>
<dbReference type="InterPro" id="IPR012923">
    <property type="entry name" value="Csm3"/>
</dbReference>
<gene>
    <name evidence="12" type="ORF">TRUGW13939_02023</name>
</gene>
<dbReference type="PANTHER" id="PTHR13220:SF11">
    <property type="entry name" value="TIMELESS-INTERACTING PROTEIN"/>
    <property type="match status" value="1"/>
</dbReference>
<dbReference type="EMBL" id="CP055898">
    <property type="protein sequence ID" value="QKX54933.1"/>
    <property type="molecule type" value="Genomic_DNA"/>
</dbReference>
<dbReference type="KEGG" id="trg:TRUGW13939_02023"/>
<dbReference type="GeneID" id="55989533"/>
<feature type="compositionally biased region" description="Basic and acidic residues" evidence="10">
    <location>
        <begin position="171"/>
        <end position="180"/>
    </location>
</feature>
<dbReference type="PANTHER" id="PTHR13220">
    <property type="entry name" value="TIMELESS INTERACTING-RELATED"/>
    <property type="match status" value="1"/>
</dbReference>
<keyword evidence="5" id="KW-0236">DNA replication inhibitor</keyword>
<evidence type="ECO:0000256" key="2">
    <source>
        <dbReference type="ARBA" id="ARBA00006075"/>
    </source>
</evidence>
<protein>
    <recommendedName>
        <fullName evidence="9">Chromosome segregation in meiosis protein</fullName>
    </recommendedName>
</protein>
<dbReference type="GO" id="GO:0031297">
    <property type="term" value="P:replication fork processing"/>
    <property type="evidence" value="ECO:0007669"/>
    <property type="project" value="UniProtKB-UniRule"/>
</dbReference>
<dbReference type="GO" id="GO:0006974">
    <property type="term" value="P:DNA damage response"/>
    <property type="evidence" value="ECO:0007669"/>
    <property type="project" value="UniProtKB-KW"/>
</dbReference>
<comment type="function">
    <text evidence="9">Plays an important role in the control of DNA replication and the maintenance of replication fork stability.</text>
</comment>
<dbReference type="GO" id="GO:0003677">
    <property type="term" value="F:DNA binding"/>
    <property type="evidence" value="ECO:0007669"/>
    <property type="project" value="TreeGrafter"/>
</dbReference>
<evidence type="ECO:0000256" key="8">
    <source>
        <dbReference type="ARBA" id="ARBA00025496"/>
    </source>
</evidence>
<keyword evidence="6 9" id="KW-0539">Nucleus</keyword>